<dbReference type="EMBL" id="JBHMDG010000012">
    <property type="protein sequence ID" value="MFB9313450.1"/>
    <property type="molecule type" value="Genomic_DNA"/>
</dbReference>
<reference evidence="3 4" key="1">
    <citation type="submission" date="2024-09" db="EMBL/GenBank/DDBJ databases">
        <authorList>
            <person name="Sun Q."/>
            <person name="Mori K."/>
        </authorList>
    </citation>
    <scope>NUCLEOTIDE SEQUENCE [LARGE SCALE GENOMIC DNA]</scope>
    <source>
        <strain evidence="3 4">JCM 9626</strain>
    </source>
</reference>
<feature type="region of interest" description="Disordered" evidence="1">
    <location>
        <begin position="90"/>
        <end position="148"/>
    </location>
</feature>
<keyword evidence="2" id="KW-1133">Transmembrane helix</keyword>
<evidence type="ECO:0008006" key="5">
    <source>
        <dbReference type="Google" id="ProtNLM"/>
    </source>
</evidence>
<feature type="compositionally biased region" description="Pro residues" evidence="1">
    <location>
        <begin position="8"/>
        <end position="28"/>
    </location>
</feature>
<protein>
    <recommendedName>
        <fullName evidence="5">DUF1795 domain-containing protein</fullName>
    </recommendedName>
</protein>
<feature type="compositionally biased region" description="Low complexity" evidence="1">
    <location>
        <begin position="38"/>
        <end position="55"/>
    </location>
</feature>
<keyword evidence="2" id="KW-0812">Transmembrane</keyword>
<evidence type="ECO:0000313" key="3">
    <source>
        <dbReference type="EMBL" id="MFB9313450.1"/>
    </source>
</evidence>
<accession>A0ABV5K9T5</accession>
<name>A0ABV5K9T5_9ACTN</name>
<comment type="caution">
    <text evidence="3">The sequence shown here is derived from an EMBL/GenBank/DDBJ whole genome shotgun (WGS) entry which is preliminary data.</text>
</comment>
<feature type="region of interest" description="Disordered" evidence="1">
    <location>
        <begin position="1"/>
        <end position="58"/>
    </location>
</feature>
<keyword evidence="4" id="KW-1185">Reference proteome</keyword>
<dbReference type="RefSeq" id="WP_140007916.1">
    <property type="nucleotide sequence ID" value="NZ_JBHMDG010000012.1"/>
</dbReference>
<evidence type="ECO:0000256" key="2">
    <source>
        <dbReference type="SAM" id="Phobius"/>
    </source>
</evidence>
<gene>
    <name evidence="3" type="ORF">ACFFRI_10380</name>
</gene>
<dbReference type="Proteomes" id="UP001589750">
    <property type="component" value="Unassembled WGS sequence"/>
</dbReference>
<evidence type="ECO:0000313" key="4">
    <source>
        <dbReference type="Proteomes" id="UP001589750"/>
    </source>
</evidence>
<feature type="compositionally biased region" description="Low complexity" evidence="1">
    <location>
        <begin position="96"/>
        <end position="148"/>
    </location>
</feature>
<organism evidence="3 4">
    <name type="scientific">Nocardioides plantarum</name>
    <dbReference type="NCBI Taxonomy" id="29299"/>
    <lineage>
        <taxon>Bacteria</taxon>
        <taxon>Bacillati</taxon>
        <taxon>Actinomycetota</taxon>
        <taxon>Actinomycetes</taxon>
        <taxon>Propionibacteriales</taxon>
        <taxon>Nocardioidaceae</taxon>
        <taxon>Nocardioides</taxon>
    </lineage>
</organism>
<proteinExistence type="predicted"/>
<feature type="transmembrane region" description="Helical" evidence="2">
    <location>
        <begin position="63"/>
        <end position="85"/>
    </location>
</feature>
<sequence>MSDQSPWGAPPPSSPYGTPAQPPQPPYQPGGTGGWNGGPPSYGVPLQHGPQGPQGPKKKRTGLIVAVVAVVLLVAAAFTVTLVVVGNDDGDKAPDEASSSDASSQPTSDPTASDPTATDSSDPTDPTSDPTTGTSAPPVGDGDISGDGYSYDLPATGWKDASSDAKKLADTIDSAIVLGSSINLAQSSIIVEALSAGGAESLEDLEPLWKRNLSSTDNATPVDIADTTIDGERAIGVKIEDRLNNAGDPITQIAYLALHNGNQYSIGLSYPKTGDTTSVDDFKKMLASWRWSS</sequence>
<evidence type="ECO:0000256" key="1">
    <source>
        <dbReference type="SAM" id="MobiDB-lite"/>
    </source>
</evidence>
<keyword evidence="2" id="KW-0472">Membrane</keyword>